<feature type="domain" description="ABC transporter" evidence="5">
    <location>
        <begin position="8"/>
        <end position="243"/>
    </location>
</feature>
<name>A0A239SY01_9STRE</name>
<dbReference type="KEGG" id="smen:SAMEA4412692_1739"/>
<dbReference type="GO" id="GO:0005524">
    <property type="term" value="F:ATP binding"/>
    <property type="evidence" value="ECO:0007669"/>
    <property type="project" value="UniProtKB-KW"/>
</dbReference>
<gene>
    <name evidence="6" type="primary">yusV_3</name>
    <name evidence="6" type="ORF">SAMEA4412692_01739</name>
</gene>
<dbReference type="InterPro" id="IPR003593">
    <property type="entry name" value="AAA+_ATPase"/>
</dbReference>
<evidence type="ECO:0000256" key="3">
    <source>
        <dbReference type="ARBA" id="ARBA00022741"/>
    </source>
</evidence>
<dbReference type="Pfam" id="PF00005">
    <property type="entry name" value="ABC_tran"/>
    <property type="match status" value="1"/>
</dbReference>
<evidence type="ECO:0000256" key="4">
    <source>
        <dbReference type="ARBA" id="ARBA00022840"/>
    </source>
</evidence>
<dbReference type="PROSITE" id="PS50893">
    <property type="entry name" value="ABC_TRANSPORTER_2"/>
    <property type="match status" value="1"/>
</dbReference>
<dbReference type="CDD" id="cd03235">
    <property type="entry name" value="ABC_Metallic_Cations"/>
    <property type="match status" value="1"/>
</dbReference>
<keyword evidence="4 6" id="KW-0067">ATP-binding</keyword>
<dbReference type="InterPro" id="IPR003439">
    <property type="entry name" value="ABC_transporter-like_ATP-bd"/>
</dbReference>
<evidence type="ECO:0000256" key="1">
    <source>
        <dbReference type="ARBA" id="ARBA00005417"/>
    </source>
</evidence>
<dbReference type="AlphaFoldDB" id="A0A239SY01"/>
<keyword evidence="7" id="KW-1185">Reference proteome</keyword>
<accession>A0A239SY01</accession>
<dbReference type="Proteomes" id="UP000215185">
    <property type="component" value="Chromosome 1"/>
</dbReference>
<dbReference type="PROSITE" id="PS00211">
    <property type="entry name" value="ABC_TRANSPORTER_1"/>
    <property type="match status" value="1"/>
</dbReference>
<dbReference type="STRING" id="1123308.GCA_000380085_01962"/>
<dbReference type="SUPFAM" id="SSF52540">
    <property type="entry name" value="P-loop containing nucleoside triphosphate hydrolases"/>
    <property type="match status" value="1"/>
</dbReference>
<comment type="similarity">
    <text evidence="1">Belongs to the ABC transporter superfamily.</text>
</comment>
<dbReference type="FunFam" id="3.40.50.300:FF:000134">
    <property type="entry name" value="Iron-enterobactin ABC transporter ATP-binding protein"/>
    <property type="match status" value="1"/>
</dbReference>
<reference evidence="6 7" key="1">
    <citation type="submission" date="2017-06" db="EMBL/GenBank/DDBJ databases">
        <authorList>
            <consortium name="Pathogen Informatics"/>
        </authorList>
    </citation>
    <scope>NUCLEOTIDE SEQUENCE [LARGE SCALE GENOMIC DNA]</scope>
    <source>
        <strain evidence="6 7">NCTC13788</strain>
    </source>
</reference>
<evidence type="ECO:0000313" key="6">
    <source>
        <dbReference type="EMBL" id="SNU90109.1"/>
    </source>
</evidence>
<dbReference type="SMART" id="SM00382">
    <property type="entry name" value="AAA"/>
    <property type="match status" value="1"/>
</dbReference>
<dbReference type="GO" id="GO:0016887">
    <property type="term" value="F:ATP hydrolysis activity"/>
    <property type="evidence" value="ECO:0007669"/>
    <property type="project" value="InterPro"/>
</dbReference>
<evidence type="ECO:0000259" key="5">
    <source>
        <dbReference type="PROSITE" id="PS50893"/>
    </source>
</evidence>
<organism evidence="6 7">
    <name type="scientific">Streptococcus merionis</name>
    <dbReference type="NCBI Taxonomy" id="400065"/>
    <lineage>
        <taxon>Bacteria</taxon>
        <taxon>Bacillati</taxon>
        <taxon>Bacillota</taxon>
        <taxon>Bacilli</taxon>
        <taxon>Lactobacillales</taxon>
        <taxon>Streptococcaceae</taxon>
        <taxon>Streptococcus</taxon>
    </lineage>
</organism>
<evidence type="ECO:0000256" key="2">
    <source>
        <dbReference type="ARBA" id="ARBA00022448"/>
    </source>
</evidence>
<protein>
    <submittedName>
        <fullName evidence="6">ABC transporter ATP-binding protein</fullName>
    </submittedName>
</protein>
<sequence length="256" mass="28498">MVMTKNAVTVKDLTVRYGEILALSGVNLSIPKGSRTAIVGPNGAGKSTLFKAILGLEKSQGSREILGQTVNLDKVIEQSIAYIPQASDVNWQFPATVYEIVMMGRFAKIKGWFKKASARDKEIVQRALATMALEDLQERQIDQLSGGQRQRVFIARALAQEADIYMMDEPLAGVDIQTEKIIMDTLKGFQEEGKTSIVIHHDLHSLATYFDHLIWVNKGLVDAGPIEEVLTTENYQRAYHTDQEMVSWIASGQEEV</sequence>
<keyword evidence="2" id="KW-0813">Transport</keyword>
<evidence type="ECO:0000313" key="7">
    <source>
        <dbReference type="Proteomes" id="UP000215185"/>
    </source>
</evidence>
<dbReference type="PANTHER" id="PTHR42734:SF5">
    <property type="entry name" value="IRON TRANSPORT SYSTEM ATP-BINDING PROTEIN HI_0361-RELATED"/>
    <property type="match status" value="1"/>
</dbReference>
<dbReference type="InterPro" id="IPR027417">
    <property type="entry name" value="P-loop_NTPase"/>
</dbReference>
<proteinExistence type="inferred from homology"/>
<dbReference type="eggNOG" id="COG1121">
    <property type="taxonomic scope" value="Bacteria"/>
</dbReference>
<dbReference type="EMBL" id="LT906439">
    <property type="protein sequence ID" value="SNU90109.1"/>
    <property type="molecule type" value="Genomic_DNA"/>
</dbReference>
<dbReference type="InterPro" id="IPR050153">
    <property type="entry name" value="Metal_Ion_Import_ABC"/>
</dbReference>
<dbReference type="Gene3D" id="3.40.50.300">
    <property type="entry name" value="P-loop containing nucleotide triphosphate hydrolases"/>
    <property type="match status" value="1"/>
</dbReference>
<keyword evidence="3" id="KW-0547">Nucleotide-binding</keyword>
<dbReference type="InterPro" id="IPR017871">
    <property type="entry name" value="ABC_transporter-like_CS"/>
</dbReference>
<dbReference type="PANTHER" id="PTHR42734">
    <property type="entry name" value="METAL TRANSPORT SYSTEM ATP-BINDING PROTEIN TM_0124-RELATED"/>
    <property type="match status" value="1"/>
</dbReference>